<evidence type="ECO:0000256" key="2">
    <source>
        <dbReference type="ARBA" id="ARBA00022729"/>
    </source>
</evidence>
<dbReference type="PANTHER" id="PTHR30483:SF6">
    <property type="entry name" value="PERIPLASMIC BINDING PROTEIN OF ABC TRANSPORTER FOR NATURAL AMINO ACIDS"/>
    <property type="match status" value="1"/>
</dbReference>
<gene>
    <name evidence="5" type="ORF">E3O32_07445</name>
</gene>
<feature type="signal peptide" evidence="3">
    <location>
        <begin position="1"/>
        <end position="23"/>
    </location>
</feature>
<dbReference type="Proteomes" id="UP000297643">
    <property type="component" value="Unassembled WGS sequence"/>
</dbReference>
<keyword evidence="6" id="KW-1185">Reference proteome</keyword>
<evidence type="ECO:0000256" key="1">
    <source>
        <dbReference type="ARBA" id="ARBA00010062"/>
    </source>
</evidence>
<dbReference type="InterPro" id="IPR028081">
    <property type="entry name" value="Leu-bd"/>
</dbReference>
<evidence type="ECO:0000313" key="5">
    <source>
        <dbReference type="EMBL" id="TFC04544.1"/>
    </source>
</evidence>
<evidence type="ECO:0000256" key="3">
    <source>
        <dbReference type="SAM" id="SignalP"/>
    </source>
</evidence>
<dbReference type="Gene3D" id="3.40.50.2300">
    <property type="match status" value="1"/>
</dbReference>
<dbReference type="Pfam" id="PF13458">
    <property type="entry name" value="Peripla_BP_6"/>
    <property type="match status" value="1"/>
</dbReference>
<sequence length="241" mass="23597">MPRRTIAASLAFAGLLLVSVAGCAPTTVAAPATAAPSVAPRVAASGDGTLLLGSLFPMTGDAAASGAAQVAGTELAAREISEQGLVLGHPVVIVHRDSVRDAPGAVADLLARGVDAVLWDATSPVPPDVASALAAARVALVSLAQFANGGTPLAAGDEFAARLGTMDPEMEGTAGGGEAYDGVILTALAAVQADDDGGPSIAAALDRVSSGPMVCASWGECAAALAETQQIAYEGVTGRRS</sequence>
<organism evidence="5 6">
    <name type="scientific">Cryobacterium mannosilyticum</name>
    <dbReference type="NCBI Taxonomy" id="1259190"/>
    <lineage>
        <taxon>Bacteria</taxon>
        <taxon>Bacillati</taxon>
        <taxon>Actinomycetota</taxon>
        <taxon>Actinomycetes</taxon>
        <taxon>Micrococcales</taxon>
        <taxon>Microbacteriaceae</taxon>
        <taxon>Cryobacterium</taxon>
    </lineage>
</organism>
<reference evidence="5 6" key="1">
    <citation type="submission" date="2019-03" db="EMBL/GenBank/DDBJ databases">
        <title>Genomics of glacier-inhabiting Cryobacterium strains.</title>
        <authorList>
            <person name="Liu Q."/>
            <person name="Xin Y.-H."/>
        </authorList>
    </citation>
    <scope>NUCLEOTIDE SEQUENCE [LARGE SCALE GENOMIC DNA]</scope>
    <source>
        <strain evidence="5 6">RHLT2-21</strain>
    </source>
</reference>
<feature type="chain" id="PRO_5038990619" evidence="3">
    <location>
        <begin position="24"/>
        <end position="241"/>
    </location>
</feature>
<dbReference type="PANTHER" id="PTHR30483">
    <property type="entry name" value="LEUCINE-SPECIFIC-BINDING PROTEIN"/>
    <property type="match status" value="1"/>
</dbReference>
<dbReference type="PROSITE" id="PS51257">
    <property type="entry name" value="PROKAR_LIPOPROTEIN"/>
    <property type="match status" value="1"/>
</dbReference>
<proteinExistence type="inferred from homology"/>
<dbReference type="InterPro" id="IPR028082">
    <property type="entry name" value="Peripla_BP_I"/>
</dbReference>
<dbReference type="RefSeq" id="WP_134508157.1">
    <property type="nucleotide sequence ID" value="NZ_SOFM01000021.1"/>
</dbReference>
<dbReference type="EMBL" id="SOFM01000021">
    <property type="protein sequence ID" value="TFC04544.1"/>
    <property type="molecule type" value="Genomic_DNA"/>
</dbReference>
<dbReference type="InterPro" id="IPR051010">
    <property type="entry name" value="BCAA_transport"/>
</dbReference>
<comment type="similarity">
    <text evidence="1">Belongs to the leucine-binding protein family.</text>
</comment>
<protein>
    <submittedName>
        <fullName evidence="5">ABC transporter substrate-binding protein</fullName>
    </submittedName>
</protein>
<dbReference type="SUPFAM" id="SSF53822">
    <property type="entry name" value="Periplasmic binding protein-like I"/>
    <property type="match status" value="1"/>
</dbReference>
<comment type="caution">
    <text evidence="5">The sequence shown here is derived from an EMBL/GenBank/DDBJ whole genome shotgun (WGS) entry which is preliminary data.</text>
</comment>
<evidence type="ECO:0000259" key="4">
    <source>
        <dbReference type="Pfam" id="PF13458"/>
    </source>
</evidence>
<dbReference type="AlphaFoldDB" id="A0A4R8W7Z4"/>
<name>A0A4R8W7Z4_9MICO</name>
<evidence type="ECO:0000313" key="6">
    <source>
        <dbReference type="Proteomes" id="UP000297643"/>
    </source>
</evidence>
<feature type="domain" description="Leucine-binding protein" evidence="4">
    <location>
        <begin position="52"/>
        <end position="206"/>
    </location>
</feature>
<accession>A0A4R8W7Z4</accession>
<keyword evidence="2 3" id="KW-0732">Signal</keyword>